<reference evidence="1" key="3">
    <citation type="submission" date="2025-09" db="UniProtKB">
        <authorList>
            <consortium name="Ensembl"/>
        </authorList>
    </citation>
    <scope>IDENTIFICATION</scope>
</reference>
<evidence type="ECO:0000313" key="2">
    <source>
        <dbReference type="Proteomes" id="UP000314982"/>
    </source>
</evidence>
<accession>A0A4W5LLE9</accession>
<dbReference type="STRING" id="62062.ENSHHUP00000026896"/>
<dbReference type="Ensembl" id="ENSHHUT00000027959.1">
    <property type="protein sequence ID" value="ENSHHUP00000026896.1"/>
    <property type="gene ID" value="ENSHHUG00000017026.1"/>
</dbReference>
<keyword evidence="2" id="KW-1185">Reference proteome</keyword>
<evidence type="ECO:0000313" key="1">
    <source>
        <dbReference type="Ensembl" id="ENSHHUP00000026896.1"/>
    </source>
</evidence>
<dbReference type="Proteomes" id="UP000314982">
    <property type="component" value="Unassembled WGS sequence"/>
</dbReference>
<reference evidence="2" key="1">
    <citation type="submission" date="2018-06" db="EMBL/GenBank/DDBJ databases">
        <title>Genome assembly of Danube salmon.</title>
        <authorList>
            <person name="Macqueen D.J."/>
            <person name="Gundappa M.K."/>
        </authorList>
    </citation>
    <scope>NUCLEOTIDE SEQUENCE [LARGE SCALE GENOMIC DNA]</scope>
</reference>
<sequence length="98" mass="11292">LIPSGKGSWYVWNMCSYTLSIPSIDPTVCKIAPMLKLGEVIDPFCNYPFSFRVDQEFTNGLDTRHFKVRSSLLVSKLVCEQIGKKKNRQVCKQVFKRM</sequence>
<dbReference type="AlphaFoldDB" id="A0A4W5LLE9"/>
<reference evidence="1" key="2">
    <citation type="submission" date="2025-08" db="UniProtKB">
        <authorList>
            <consortium name="Ensembl"/>
        </authorList>
    </citation>
    <scope>IDENTIFICATION</scope>
</reference>
<organism evidence="1 2">
    <name type="scientific">Hucho hucho</name>
    <name type="common">huchen</name>
    <dbReference type="NCBI Taxonomy" id="62062"/>
    <lineage>
        <taxon>Eukaryota</taxon>
        <taxon>Metazoa</taxon>
        <taxon>Chordata</taxon>
        <taxon>Craniata</taxon>
        <taxon>Vertebrata</taxon>
        <taxon>Euteleostomi</taxon>
        <taxon>Actinopterygii</taxon>
        <taxon>Neopterygii</taxon>
        <taxon>Teleostei</taxon>
        <taxon>Protacanthopterygii</taxon>
        <taxon>Salmoniformes</taxon>
        <taxon>Salmonidae</taxon>
        <taxon>Salmoninae</taxon>
        <taxon>Hucho</taxon>
    </lineage>
</organism>
<proteinExistence type="predicted"/>
<protein>
    <submittedName>
        <fullName evidence="1">Uncharacterized protein</fullName>
    </submittedName>
</protein>
<dbReference type="InterPro" id="IPR012674">
    <property type="entry name" value="Calycin"/>
</dbReference>
<name>A0A4W5LLE9_9TELE</name>
<dbReference type="SUPFAM" id="SSF50814">
    <property type="entry name" value="Lipocalins"/>
    <property type="match status" value="1"/>
</dbReference>